<evidence type="ECO:0000313" key="3">
    <source>
        <dbReference type="Proteomes" id="UP000323426"/>
    </source>
</evidence>
<proteinExistence type="predicted"/>
<accession>A0A5M6DN89</accession>
<dbReference type="GO" id="GO:0007165">
    <property type="term" value="P:signal transduction"/>
    <property type="evidence" value="ECO:0007669"/>
    <property type="project" value="InterPro"/>
</dbReference>
<comment type="caution">
    <text evidence="2">The sequence shown here is derived from an EMBL/GenBank/DDBJ whole genome shotgun (WGS) entry which is preliminary data.</text>
</comment>
<gene>
    <name evidence="2" type="ORF">F0145_03890</name>
</gene>
<dbReference type="EMBL" id="VWSF01000002">
    <property type="protein sequence ID" value="KAA5548883.1"/>
    <property type="molecule type" value="Genomic_DNA"/>
</dbReference>
<feature type="domain" description="TIR" evidence="1">
    <location>
        <begin position="39"/>
        <end position="170"/>
    </location>
</feature>
<dbReference type="SMART" id="SM00255">
    <property type="entry name" value="TIR"/>
    <property type="match status" value="1"/>
</dbReference>
<name>A0A5M6DN89_9BACT</name>
<dbReference type="InterPro" id="IPR000157">
    <property type="entry name" value="TIR_dom"/>
</dbReference>
<dbReference type="InterPro" id="IPR035897">
    <property type="entry name" value="Toll_tir_struct_dom_sf"/>
</dbReference>
<evidence type="ECO:0000313" key="2">
    <source>
        <dbReference type="EMBL" id="KAA5548883.1"/>
    </source>
</evidence>
<protein>
    <submittedName>
        <fullName evidence="2">TIR domain-containing protein</fullName>
    </submittedName>
</protein>
<keyword evidence="3" id="KW-1185">Reference proteome</keyword>
<dbReference type="Pfam" id="PF13676">
    <property type="entry name" value="TIR_2"/>
    <property type="match status" value="1"/>
</dbReference>
<dbReference type="AlphaFoldDB" id="A0A5M6DN89"/>
<evidence type="ECO:0000259" key="1">
    <source>
        <dbReference type="PROSITE" id="PS50104"/>
    </source>
</evidence>
<organism evidence="2 3">
    <name type="scientific">Adhaeribacter rhizoryzae</name>
    <dbReference type="NCBI Taxonomy" id="2607907"/>
    <lineage>
        <taxon>Bacteria</taxon>
        <taxon>Pseudomonadati</taxon>
        <taxon>Bacteroidota</taxon>
        <taxon>Cytophagia</taxon>
        <taxon>Cytophagales</taxon>
        <taxon>Hymenobacteraceae</taxon>
        <taxon>Adhaeribacter</taxon>
    </lineage>
</organism>
<sequence>MQVRVAADPSTNRPAGLILHSNAPYTSKINPDIDLSNFYEFEVALSFAGEDRDFVKCVAAKLKDNGVKIFYDEYEQVNLWGKNLYEHLDQVYRVKSKFCVIFISRNYKDKLWTNHERQSAQARAFQENEEYILPFRLDNTEIPGLRPTIGYLSKENTSCEQLAIAIYKKIRSIG</sequence>
<dbReference type="Gene3D" id="3.40.50.10140">
    <property type="entry name" value="Toll/interleukin-1 receptor homology (TIR) domain"/>
    <property type="match status" value="1"/>
</dbReference>
<dbReference type="SUPFAM" id="SSF52200">
    <property type="entry name" value="Toll/Interleukin receptor TIR domain"/>
    <property type="match status" value="1"/>
</dbReference>
<dbReference type="PROSITE" id="PS50104">
    <property type="entry name" value="TIR"/>
    <property type="match status" value="1"/>
</dbReference>
<reference evidence="2 3" key="1">
    <citation type="submission" date="2019-09" db="EMBL/GenBank/DDBJ databases">
        <title>Genome sequence and assembly of Adhaeribacter sp.</title>
        <authorList>
            <person name="Chhetri G."/>
        </authorList>
    </citation>
    <scope>NUCLEOTIDE SEQUENCE [LARGE SCALE GENOMIC DNA]</scope>
    <source>
        <strain evidence="2 3">DK36</strain>
    </source>
</reference>
<dbReference type="Proteomes" id="UP000323426">
    <property type="component" value="Unassembled WGS sequence"/>
</dbReference>